<dbReference type="InterPro" id="IPR042274">
    <property type="entry name" value="YycH/YycI_2"/>
</dbReference>
<reference evidence="2 3" key="1">
    <citation type="submission" date="2017-04" db="EMBL/GenBank/DDBJ databases">
        <authorList>
            <person name="Afonso C.L."/>
            <person name="Miller P.J."/>
            <person name="Scott M.A."/>
            <person name="Spackman E."/>
            <person name="Goraichik I."/>
            <person name="Dimitrov K.M."/>
            <person name="Suarez D.L."/>
            <person name="Swayne D.E."/>
        </authorList>
    </citation>
    <scope>NUCLEOTIDE SEQUENCE [LARGE SCALE GENOMIC DNA]</scope>
    <source>
        <strain evidence="2 3">N3/975</strain>
    </source>
</reference>
<dbReference type="Proteomes" id="UP000192940">
    <property type="component" value="Chromosome I"/>
</dbReference>
<feature type="domain" description="Regulatory protein YycH" evidence="1">
    <location>
        <begin position="3"/>
        <end position="417"/>
    </location>
</feature>
<gene>
    <name evidence="2" type="ORF">SAMN05661091_6066</name>
</gene>
<name>A0A1X7HUK8_9BACL</name>
<dbReference type="CDD" id="cd15787">
    <property type="entry name" value="YycH_N"/>
    <property type="match status" value="1"/>
</dbReference>
<organism evidence="2 3">
    <name type="scientific">Paenibacillus uliginis N3/975</name>
    <dbReference type="NCBI Taxonomy" id="1313296"/>
    <lineage>
        <taxon>Bacteria</taxon>
        <taxon>Bacillati</taxon>
        <taxon>Bacillota</taxon>
        <taxon>Bacilli</taxon>
        <taxon>Bacillales</taxon>
        <taxon>Paenibacillaceae</taxon>
        <taxon>Paenibacillus</taxon>
    </lineage>
</organism>
<keyword evidence="3" id="KW-1185">Reference proteome</keyword>
<proteinExistence type="predicted"/>
<protein>
    <submittedName>
        <fullName evidence="2">Two-component signal transduction system YycFG, regulatory protein YycH</fullName>
    </submittedName>
</protein>
<dbReference type="EMBL" id="LT840184">
    <property type="protein sequence ID" value="SMF92864.1"/>
    <property type="molecule type" value="Genomic_DNA"/>
</dbReference>
<dbReference type="InterPro" id="IPR009996">
    <property type="entry name" value="YycH"/>
</dbReference>
<dbReference type="Gene3D" id="3.30.310.160">
    <property type="entry name" value="YycH protein, domain 2"/>
    <property type="match status" value="1"/>
</dbReference>
<dbReference type="Pfam" id="PF07435">
    <property type="entry name" value="YycH"/>
    <property type="match status" value="1"/>
</dbReference>
<dbReference type="AlphaFoldDB" id="A0A1X7HUK8"/>
<dbReference type="STRING" id="1313296.SAMN05661091_6066"/>
<evidence type="ECO:0000259" key="1">
    <source>
        <dbReference type="Pfam" id="PF07435"/>
    </source>
</evidence>
<evidence type="ECO:0000313" key="2">
    <source>
        <dbReference type="EMBL" id="SMF92864.1"/>
    </source>
</evidence>
<accession>A0A1X7HUK8</accession>
<sequence>MKERLKTALLLVLVLSSLVQSYFLIYRLPGSGSVVKSENSYIKTEDMGPEAKAENLIYPKKMIIHLGEDKHTVFYPGQMFYDLVNNRLKGRTFESFQRRTLNNMDWSKLRASSKGIELSFGSGIPVTLLQKVMQITPDSLFEGESIHKMWLYSIEGEPKVHALFFSTEGDVVYEAAQADLTVQDIHQLVDFGLDWVPYTMQEGTSFYMPEEPFDMVSLEMPIGMYTVEQMQRSLFFDPSITRNIRERDGSEIYTDSKRSLQVDQGQNWMSYTDPAAPPSGESSPGKDVLSAIDFVNQHGGWNGSYRLSQSEDNEDRTLVEFQQYHRGYPILNTLGFNYGIMKLELQKGTVTSYERSLLYVKTEEQKKKIVKLPAGDELREKLDKLPDSMKIVDLEPAYLPFVNENGLRLKPVWAVQLLNGSMQVLE</sequence>
<evidence type="ECO:0000313" key="3">
    <source>
        <dbReference type="Proteomes" id="UP000192940"/>
    </source>
</evidence>
<dbReference type="RefSeq" id="WP_208916908.1">
    <property type="nucleotide sequence ID" value="NZ_LT840184.1"/>
</dbReference>